<evidence type="ECO:0000256" key="1">
    <source>
        <dbReference type="SAM" id="Phobius"/>
    </source>
</evidence>
<accession>A0AA36DUJ1</accession>
<dbReference type="GO" id="GO:0008289">
    <property type="term" value="F:lipid binding"/>
    <property type="evidence" value="ECO:0007669"/>
    <property type="project" value="InterPro"/>
</dbReference>
<dbReference type="Proteomes" id="UP001176961">
    <property type="component" value="Unassembled WGS sequence"/>
</dbReference>
<sequence>MRKKSKGEQLMVRIGEKIENLYTYINAVCWSICAAASTILVMTITFGSVALMSYQSQLKTKDLQPIVISISPKIWDIVKDEEFVSAATKSFKFPIIKNEEGKLVYRIWDIVIDKVSLNGSEFSFPDMSDGIHLRAENMQFHLSTEAELELWEEIFIWIQLAKRKGEIGAKLENVSLDVKLAWNDFKFAPNITMKCNANVEFSPDMEGMDEYKQQADSIITAKINEEVPQMLTNMINEKINPYLQKLKKLMRKYGIYNIYNVSLETEQDSICVKMKRKDGKGKMPIVQNLNKMLSVYGNLASATVPASNVIADFATKHLEEIMGDEEIANLQQSPVEVIQNTTEVISVTSLPFHISQQIFKVFHSANLHVSLFGYKI</sequence>
<dbReference type="SUPFAM" id="SSF55394">
    <property type="entry name" value="Bactericidal permeability-increasing protein, BPI"/>
    <property type="match status" value="1"/>
</dbReference>
<evidence type="ECO:0000313" key="2">
    <source>
        <dbReference type="EMBL" id="CAJ0592935.1"/>
    </source>
</evidence>
<dbReference type="EMBL" id="CATQJL010000112">
    <property type="protein sequence ID" value="CAJ0592935.1"/>
    <property type="molecule type" value="Genomic_DNA"/>
</dbReference>
<comment type="caution">
    <text evidence="2">The sequence shown here is derived from an EMBL/GenBank/DDBJ whole genome shotgun (WGS) entry which is preliminary data.</text>
</comment>
<dbReference type="InterPro" id="IPR017943">
    <property type="entry name" value="Bactericidal_perm-incr_a/b_dom"/>
</dbReference>
<feature type="transmembrane region" description="Helical" evidence="1">
    <location>
        <begin position="21"/>
        <end position="54"/>
    </location>
</feature>
<reference evidence="2" key="1">
    <citation type="submission" date="2023-07" db="EMBL/GenBank/DDBJ databases">
        <authorList>
            <consortium name="CYATHOMIX"/>
        </authorList>
    </citation>
    <scope>NUCLEOTIDE SEQUENCE</scope>
    <source>
        <strain evidence="2">N/A</strain>
    </source>
</reference>
<evidence type="ECO:0000313" key="3">
    <source>
        <dbReference type="Proteomes" id="UP001176961"/>
    </source>
</evidence>
<dbReference type="AlphaFoldDB" id="A0AA36DUJ1"/>
<dbReference type="Gene3D" id="3.15.10.10">
    <property type="entry name" value="Bactericidal permeability-increasing protein, domain 1"/>
    <property type="match status" value="1"/>
</dbReference>
<keyword evidence="3" id="KW-1185">Reference proteome</keyword>
<name>A0AA36DUJ1_CYLNA</name>
<gene>
    <name evidence="2" type="ORF">CYNAS_LOCUS4918</name>
</gene>
<protein>
    <submittedName>
        <fullName evidence="2">Uncharacterized protein</fullName>
    </submittedName>
</protein>
<organism evidence="2 3">
    <name type="scientific">Cylicocyclus nassatus</name>
    <name type="common">Nematode worm</name>
    <dbReference type="NCBI Taxonomy" id="53992"/>
    <lineage>
        <taxon>Eukaryota</taxon>
        <taxon>Metazoa</taxon>
        <taxon>Ecdysozoa</taxon>
        <taxon>Nematoda</taxon>
        <taxon>Chromadorea</taxon>
        <taxon>Rhabditida</taxon>
        <taxon>Rhabditina</taxon>
        <taxon>Rhabditomorpha</taxon>
        <taxon>Strongyloidea</taxon>
        <taxon>Strongylidae</taxon>
        <taxon>Cylicocyclus</taxon>
    </lineage>
</organism>
<keyword evidence="1" id="KW-1133">Transmembrane helix</keyword>
<proteinExistence type="predicted"/>
<keyword evidence="1" id="KW-0812">Transmembrane</keyword>
<keyword evidence="1" id="KW-0472">Membrane</keyword>